<accession>A0A2C4PRM5</accession>
<comment type="caution">
    <text evidence="2">The sequence shown here is derived from an EMBL/GenBank/DDBJ whole genome shotgun (WGS) entry which is preliminary data.</text>
</comment>
<organism evidence="2 3">
    <name type="scientific">Bacillus wiedmannii</name>
    <dbReference type="NCBI Taxonomy" id="1890302"/>
    <lineage>
        <taxon>Bacteria</taxon>
        <taxon>Bacillati</taxon>
        <taxon>Bacillota</taxon>
        <taxon>Bacilli</taxon>
        <taxon>Bacillales</taxon>
        <taxon>Bacillaceae</taxon>
        <taxon>Bacillus</taxon>
        <taxon>Bacillus cereus group</taxon>
    </lineage>
</organism>
<dbReference type="RefSeq" id="WP_098815199.1">
    <property type="nucleotide sequence ID" value="NZ_NUSP01000008.1"/>
</dbReference>
<evidence type="ECO:0000256" key="1">
    <source>
        <dbReference type="SAM" id="MobiDB-lite"/>
    </source>
</evidence>
<dbReference type="AlphaFoldDB" id="A0A2C4PRM5"/>
<reference evidence="2 3" key="1">
    <citation type="submission" date="2017-09" db="EMBL/GenBank/DDBJ databases">
        <title>Large-scale bioinformatics analysis of Bacillus genomes uncovers conserved roles of natural products in bacterial physiology.</title>
        <authorList>
            <consortium name="Agbiome Team Llc"/>
            <person name="Bleich R.M."/>
            <person name="Grubbs K.J."/>
            <person name="Santa Maria K.C."/>
            <person name="Allen S.E."/>
            <person name="Farag S."/>
            <person name="Shank E.A."/>
            <person name="Bowers A."/>
        </authorList>
    </citation>
    <scope>NUCLEOTIDE SEQUENCE [LARGE SCALE GENOMIC DNA]</scope>
    <source>
        <strain evidence="2 3">AFS044295</strain>
    </source>
</reference>
<dbReference type="Proteomes" id="UP000223364">
    <property type="component" value="Unassembled WGS sequence"/>
</dbReference>
<evidence type="ECO:0000313" key="2">
    <source>
        <dbReference type="EMBL" id="PHD61344.1"/>
    </source>
</evidence>
<gene>
    <name evidence="2" type="ORF">COF57_08215</name>
</gene>
<name>A0A2C4PRM5_9BACI</name>
<proteinExistence type="predicted"/>
<sequence length="303" mass="34442">MCKFCSNQDNTKSKFRLFDIKPIPFFIPSKSFAYSSGPQETPDISIQTIRPQETPDTSTQTIRSQETLDTSTQTIRSQETLDTLTQTIRPQETLDTLTQTIRSQETPDTSTQTIRPQETLDTSTQTIRFQETPDISTQTIRPQETPDTSTQTIRSKKNTGISAKSSKNQKSSRVLLKLSDTFNTSLTSKKFILLQDNSQLLLNQKESYYQIDTSNNIEEIKIEIKKLLYDYQLINLYIVLFLEGIHIKGFILHISEELVTIIGPNLKVESNSADNIIESPNRITIKIEMIQAIGDAEAPLKLR</sequence>
<protein>
    <submittedName>
        <fullName evidence="2">Uncharacterized protein</fullName>
    </submittedName>
</protein>
<dbReference type="EMBL" id="NUSP01000008">
    <property type="protein sequence ID" value="PHD61344.1"/>
    <property type="molecule type" value="Genomic_DNA"/>
</dbReference>
<feature type="region of interest" description="Disordered" evidence="1">
    <location>
        <begin position="102"/>
        <end position="166"/>
    </location>
</feature>
<evidence type="ECO:0000313" key="3">
    <source>
        <dbReference type="Proteomes" id="UP000223364"/>
    </source>
</evidence>